<dbReference type="Proteomes" id="UP001189303">
    <property type="component" value="Unassembled WGS sequence"/>
</dbReference>
<keyword evidence="3" id="KW-1185">Reference proteome</keyword>
<gene>
    <name evidence="2" type="ORF">R38712_02901</name>
</gene>
<organism evidence="2 3">
    <name type="scientific">Ralstonia pickettii</name>
    <name type="common">Burkholderia pickettii</name>
    <dbReference type="NCBI Taxonomy" id="329"/>
    <lineage>
        <taxon>Bacteria</taxon>
        <taxon>Pseudomonadati</taxon>
        <taxon>Pseudomonadota</taxon>
        <taxon>Betaproteobacteria</taxon>
        <taxon>Burkholderiales</taxon>
        <taxon>Burkholderiaceae</taxon>
        <taxon>Ralstonia</taxon>
    </lineage>
</organism>
<evidence type="ECO:0000256" key="1">
    <source>
        <dbReference type="SAM" id="MobiDB-lite"/>
    </source>
</evidence>
<feature type="compositionally biased region" description="Basic residues" evidence="1">
    <location>
        <begin position="158"/>
        <end position="170"/>
    </location>
</feature>
<accession>A0ABM9IPD8</accession>
<proteinExistence type="predicted"/>
<comment type="caution">
    <text evidence="2">The sequence shown here is derived from an EMBL/GenBank/DDBJ whole genome shotgun (WGS) entry which is preliminary data.</text>
</comment>
<sequence length="170" mass="19336">MREYRPRTIQELAVCTCDRCQRRLIPGEPGEWQERLSFEHSCGFDSVFGDGNTVSLDLCQHCVREVLGEWLRITPPEKRIERSDIARHPRMKKFAKFGPDFMAEGRGDHEQDKRGQAARRLTALKGIIRKPGKPVSIEGMNSVTDNDAAPPKDARLSTKGKARKRHGARK</sequence>
<feature type="region of interest" description="Disordered" evidence="1">
    <location>
        <begin position="129"/>
        <end position="170"/>
    </location>
</feature>
<evidence type="ECO:0000313" key="2">
    <source>
        <dbReference type="EMBL" id="CAJ0726008.1"/>
    </source>
</evidence>
<name>A0ABM9IPD8_RALPI</name>
<dbReference type="RefSeq" id="WP_012763084.1">
    <property type="nucleotide sequence ID" value="NZ_CATWFT010000008.1"/>
</dbReference>
<feature type="region of interest" description="Disordered" evidence="1">
    <location>
        <begin position="98"/>
        <end position="117"/>
    </location>
</feature>
<evidence type="ECO:0000313" key="3">
    <source>
        <dbReference type="Proteomes" id="UP001189303"/>
    </source>
</evidence>
<reference evidence="2 3" key="1">
    <citation type="submission" date="2023-07" db="EMBL/GenBank/DDBJ databases">
        <authorList>
            <person name="Peeters C."/>
        </authorList>
    </citation>
    <scope>NUCLEOTIDE SEQUENCE [LARGE SCALE GENOMIC DNA]</scope>
    <source>
        <strain evidence="2 3">R-38712</strain>
    </source>
</reference>
<protein>
    <submittedName>
        <fullName evidence="2">Uncharacterized protein</fullName>
    </submittedName>
</protein>
<dbReference type="EMBL" id="CATWFT010000008">
    <property type="protein sequence ID" value="CAJ0726008.1"/>
    <property type="molecule type" value="Genomic_DNA"/>
</dbReference>
<feature type="compositionally biased region" description="Basic and acidic residues" evidence="1">
    <location>
        <begin position="103"/>
        <end position="115"/>
    </location>
</feature>